<dbReference type="InterPro" id="IPR028098">
    <property type="entry name" value="Glyco_trans_4-like_N"/>
</dbReference>
<reference evidence="6" key="1">
    <citation type="journal article" date="2019" name="Int. J. Syst. Evol. Microbiol.">
        <title>The Global Catalogue of Microorganisms (GCM) 10K type strain sequencing project: providing services to taxonomists for standard genome sequencing and annotation.</title>
        <authorList>
            <consortium name="The Broad Institute Genomics Platform"/>
            <consortium name="The Broad Institute Genome Sequencing Center for Infectious Disease"/>
            <person name="Wu L."/>
            <person name="Ma J."/>
        </authorList>
    </citation>
    <scope>NUCLEOTIDE SEQUENCE [LARGE SCALE GENOMIC DNA]</scope>
    <source>
        <strain evidence="6">JCM 16703</strain>
    </source>
</reference>
<accession>A0ABP7XEX7</accession>
<keyword evidence="1" id="KW-0328">Glycosyltransferase</keyword>
<comment type="caution">
    <text evidence="5">The sequence shown here is derived from an EMBL/GenBank/DDBJ whole genome shotgun (WGS) entry which is preliminary data.</text>
</comment>
<proteinExistence type="predicted"/>
<evidence type="ECO:0000256" key="1">
    <source>
        <dbReference type="ARBA" id="ARBA00022676"/>
    </source>
</evidence>
<organism evidence="5 6">
    <name type="scientific">Nocardioides fonticola</name>
    <dbReference type="NCBI Taxonomy" id="450363"/>
    <lineage>
        <taxon>Bacteria</taxon>
        <taxon>Bacillati</taxon>
        <taxon>Actinomycetota</taxon>
        <taxon>Actinomycetes</taxon>
        <taxon>Propionibacteriales</taxon>
        <taxon>Nocardioidaceae</taxon>
        <taxon>Nocardioides</taxon>
    </lineage>
</organism>
<evidence type="ECO:0000259" key="3">
    <source>
        <dbReference type="Pfam" id="PF00534"/>
    </source>
</evidence>
<dbReference type="PANTHER" id="PTHR46401:SF2">
    <property type="entry name" value="GLYCOSYLTRANSFERASE WBBK-RELATED"/>
    <property type="match status" value="1"/>
</dbReference>
<sequence length="345" mass="37784">MRILIDALGAPPSSGGMRMYTDELLRAWIETYPDDELHVVGYDYLAPLADRATVHLRPEGTRSRILGQWWDAGRLARRHRVDALISLSSVVSPLMPRDRRVCTVHDWRHRRRPEEYSRAVLAYRRSWEWSVAHSGAVAVISEKTDAETRRFVPGARTALVPNGRDAARHWGTPAPAEIARPYVLTFGHFVNKRPGLVIDALAGAADLAGHDLVVLGARGEVADGLRESPGGRALGERLHLPGFVEDDRYRSLVAHAACVVMASTDEGFGLPVAEANFFGIPCVVTDDGGLVEIHGDRVIGVEPTPTDLAAGIGRALAADLARLTPGPDETWAATARRMRELCRPR</sequence>
<feature type="domain" description="Glycosyl transferase family 1" evidence="3">
    <location>
        <begin position="181"/>
        <end position="317"/>
    </location>
</feature>
<dbReference type="SUPFAM" id="SSF53756">
    <property type="entry name" value="UDP-Glycosyltransferase/glycogen phosphorylase"/>
    <property type="match status" value="1"/>
</dbReference>
<dbReference type="EMBL" id="BAAAZH010000010">
    <property type="protein sequence ID" value="GAA4113851.1"/>
    <property type="molecule type" value="Genomic_DNA"/>
</dbReference>
<dbReference type="Pfam" id="PF00534">
    <property type="entry name" value="Glycos_transf_1"/>
    <property type="match status" value="1"/>
</dbReference>
<name>A0ABP7XEX7_9ACTN</name>
<gene>
    <name evidence="5" type="ORF">GCM10022215_11400</name>
</gene>
<dbReference type="InterPro" id="IPR001296">
    <property type="entry name" value="Glyco_trans_1"/>
</dbReference>
<keyword evidence="2" id="KW-0808">Transferase</keyword>
<evidence type="ECO:0000313" key="5">
    <source>
        <dbReference type="EMBL" id="GAA4113851.1"/>
    </source>
</evidence>
<protein>
    <submittedName>
        <fullName evidence="5">Glycosyltransferase family 1 protein</fullName>
    </submittedName>
</protein>
<dbReference type="PANTHER" id="PTHR46401">
    <property type="entry name" value="GLYCOSYLTRANSFERASE WBBK-RELATED"/>
    <property type="match status" value="1"/>
</dbReference>
<evidence type="ECO:0000259" key="4">
    <source>
        <dbReference type="Pfam" id="PF13439"/>
    </source>
</evidence>
<evidence type="ECO:0000313" key="6">
    <source>
        <dbReference type="Proteomes" id="UP001501495"/>
    </source>
</evidence>
<dbReference type="RefSeq" id="WP_344732297.1">
    <property type="nucleotide sequence ID" value="NZ_BAAAZH010000010.1"/>
</dbReference>
<evidence type="ECO:0000256" key="2">
    <source>
        <dbReference type="ARBA" id="ARBA00022679"/>
    </source>
</evidence>
<dbReference type="Gene3D" id="3.40.50.2000">
    <property type="entry name" value="Glycogen Phosphorylase B"/>
    <property type="match status" value="2"/>
</dbReference>
<dbReference type="Proteomes" id="UP001501495">
    <property type="component" value="Unassembled WGS sequence"/>
</dbReference>
<dbReference type="Pfam" id="PF13439">
    <property type="entry name" value="Glyco_transf_4"/>
    <property type="match status" value="1"/>
</dbReference>
<feature type="domain" description="Glycosyltransferase subfamily 4-like N-terminal" evidence="4">
    <location>
        <begin position="15"/>
        <end position="168"/>
    </location>
</feature>
<keyword evidence="6" id="KW-1185">Reference proteome</keyword>